<accession>A0AB72VAC9</accession>
<organism evidence="2">
    <name type="scientific">Corynebacterium glutamicum (strain R)</name>
    <dbReference type="NCBI Taxonomy" id="340322"/>
    <lineage>
        <taxon>Bacteria</taxon>
        <taxon>Bacillati</taxon>
        <taxon>Actinomycetota</taxon>
        <taxon>Actinomycetes</taxon>
        <taxon>Mycobacteriales</taxon>
        <taxon>Corynebacteriaceae</taxon>
        <taxon>Corynebacterium</taxon>
    </lineage>
</organism>
<sequence>MSLRKLTSLIGILAVIGLVAFILFNFVKTNDETSNVSQSESTAETVSETNGVLSDGAENIASQSDESKSGVEIIDSGFGQSSNSAMAVVIVKTSGESLAGEFVTATVNFFDDNGVILATKERLGIPSWKDQELALPVFHYKEGTSSSEVAGIEAYVSASDYGIGVPDQTILPILESTEISNVYSDSYTASFGMKNDTAEDFNNLGVSVACFNDQSEIIGGGDTFASLVPAGGSIRVDATVTVSEMPASCKAYLNH</sequence>
<gene>
    <name evidence="2" type="ordered locus">cgR_1236</name>
</gene>
<dbReference type="RefSeq" id="WP_011897072.1">
    <property type="nucleotide sequence ID" value="NC_009342.1"/>
</dbReference>
<dbReference type="KEGG" id="cgt:cgR_1236"/>
<dbReference type="Proteomes" id="UP000006698">
    <property type="component" value="Chromosome"/>
</dbReference>
<reference evidence="2" key="1">
    <citation type="journal article" date="2007" name="Microbiology">
        <title>Comparative analysis of the Corynebacterium glutamicum group and complete genome sequence of strain R.</title>
        <authorList>
            <person name="Yukawa H."/>
            <person name="Omumasaba C.A."/>
            <person name="Nonaka H."/>
            <person name="Kos P."/>
            <person name="Okai N."/>
            <person name="Suzuki N."/>
            <person name="Suda M."/>
            <person name="Tsuge Y."/>
            <person name="Watanabe J."/>
            <person name="Ikeda Y."/>
            <person name="Vertes A.A."/>
            <person name="Inui M."/>
        </authorList>
    </citation>
    <scope>NUCLEOTIDE SEQUENCE</scope>
    <source>
        <strain evidence="2">R</strain>
    </source>
</reference>
<protein>
    <recommendedName>
        <fullName evidence="3">Secreted protein</fullName>
    </recommendedName>
</protein>
<name>A0AB72VAC9_CORGB</name>
<keyword evidence="1" id="KW-0472">Membrane</keyword>
<evidence type="ECO:0000256" key="1">
    <source>
        <dbReference type="SAM" id="Phobius"/>
    </source>
</evidence>
<dbReference type="EMBL" id="AP009044">
    <property type="protein sequence ID" value="BAF54215.1"/>
    <property type="molecule type" value="Genomic_DNA"/>
</dbReference>
<keyword evidence="1" id="KW-1133">Transmembrane helix</keyword>
<evidence type="ECO:0000313" key="2">
    <source>
        <dbReference type="EMBL" id="BAF54215.1"/>
    </source>
</evidence>
<proteinExistence type="predicted"/>
<evidence type="ECO:0008006" key="3">
    <source>
        <dbReference type="Google" id="ProtNLM"/>
    </source>
</evidence>
<keyword evidence="1" id="KW-0812">Transmembrane</keyword>
<dbReference type="AlphaFoldDB" id="A0AB72VAC9"/>
<feature type="transmembrane region" description="Helical" evidence="1">
    <location>
        <begin position="6"/>
        <end position="27"/>
    </location>
</feature>